<dbReference type="GO" id="GO:0002101">
    <property type="term" value="P:tRNA wobble cytosine modification"/>
    <property type="evidence" value="ECO:0007669"/>
    <property type="project" value="TreeGrafter"/>
</dbReference>
<evidence type="ECO:0000256" key="5">
    <source>
        <dbReference type="ARBA" id="ARBA00023315"/>
    </source>
</evidence>
<dbReference type="Pfam" id="PF13718">
    <property type="entry name" value="GNAT_acetyltr_2"/>
    <property type="match status" value="1"/>
</dbReference>
<dbReference type="GO" id="GO:1990883">
    <property type="term" value="F:18S rRNA cytidine N-acetyltransferase activity"/>
    <property type="evidence" value="ECO:0007669"/>
    <property type="project" value="TreeGrafter"/>
</dbReference>
<dbReference type="SUPFAM" id="SSF55729">
    <property type="entry name" value="Acyl-CoA N-acyltransferases (Nat)"/>
    <property type="match status" value="1"/>
</dbReference>
<keyword evidence="5" id="KW-0012">Acyltransferase</keyword>
<dbReference type="Proteomes" id="UP000288259">
    <property type="component" value="Unassembled WGS sequence"/>
</dbReference>
<evidence type="ECO:0000313" key="7">
    <source>
        <dbReference type="EMBL" id="RUO60474.1"/>
    </source>
</evidence>
<sequence>MLEQWLTQLKAARQRAVFIFSAATADERAHIHARLQALLSDALWLADAAGQYARVHRYRDYLGLTQQHVVMDFQQLIHADALAALAGTVEGGGCLWLILPVHSSPFQQRLCRYAQSYPLVCCFSHWRELIAKLETTPELHLPGANSPGFPSAEQQQLIKKLQEAPKQTHVIVADRGRGKSTALGLAARTLSSAAPLLVTAPQPAAVTTLLQHAGASVQFRAWDKLLHDTKSYGQRLIIDEAAALPLHILKQLIEHYEVWAIATTVDGYEGCGKGFVLRFVAWLQHHADVRMHRLVTPLRWSPADNCEPWLHEVLLLAAPVSESGNARNEVLTLRQCHASELTEEHLRQTMALLLEAHYQSSPNDLRLLLDDSRQRLLLSFYGTTLVGVCWLAAEGPLPVELQAAVVEGRRRVKGELLPQALGFYRQQPQCLNWRWLRVVRIAVAADQRRHGIATAMLGHIADTARNQGFDALGTSFGISAEVLRFWQHTNFRELRRGLKKNPASGSVSAIWGYGLTPRAQHQLQQLGELQTLELAWQQGATIDPVAPDLFAICQAIIKGFVRGFLPLSNVRFAWYLLWLQQRNPVFDYRQSVFDPTVSIAALSQAYAKASRAELEQWLRGEASNFLTQTASRC</sequence>
<dbReference type="Pfam" id="PF08351">
    <property type="entry name" value="TmcA_N"/>
    <property type="match status" value="1"/>
</dbReference>
<comment type="caution">
    <text evidence="7">The sequence shown here is derived from an EMBL/GenBank/DDBJ whole genome shotgun (WGS) entry which is preliminary data.</text>
</comment>
<dbReference type="GO" id="GO:0005524">
    <property type="term" value="F:ATP binding"/>
    <property type="evidence" value="ECO:0007669"/>
    <property type="project" value="UniProtKB-KW"/>
</dbReference>
<evidence type="ECO:0000256" key="2">
    <source>
        <dbReference type="ARBA" id="ARBA00022694"/>
    </source>
</evidence>
<dbReference type="Pfam" id="PF05127">
    <property type="entry name" value="NAT10_TcmA_helicase"/>
    <property type="match status" value="1"/>
</dbReference>
<keyword evidence="1" id="KW-0808">Transferase</keyword>
<dbReference type="Gene3D" id="3.40.50.300">
    <property type="entry name" value="P-loop containing nucleotide triphosphate hydrolases"/>
    <property type="match status" value="1"/>
</dbReference>
<dbReference type="RefSeq" id="WP_126754423.1">
    <property type="nucleotide sequence ID" value="NZ_PIPY01000006.1"/>
</dbReference>
<gene>
    <name evidence="7" type="ORF">CWI71_06280</name>
</gene>
<keyword evidence="4" id="KW-0067">ATP-binding</keyword>
<proteinExistence type="predicted"/>
<dbReference type="PROSITE" id="PS51186">
    <property type="entry name" value="GNAT"/>
    <property type="match status" value="1"/>
</dbReference>
<keyword evidence="2" id="KW-0819">tRNA processing</keyword>
<dbReference type="InterPro" id="IPR007807">
    <property type="entry name" value="TcmA/NAT10_helicase"/>
</dbReference>
<evidence type="ECO:0000256" key="1">
    <source>
        <dbReference type="ARBA" id="ARBA00022679"/>
    </source>
</evidence>
<keyword evidence="8" id="KW-1185">Reference proteome</keyword>
<accession>A0A432YHR1</accession>
<evidence type="ECO:0000256" key="4">
    <source>
        <dbReference type="ARBA" id="ARBA00022840"/>
    </source>
</evidence>
<dbReference type="InterPro" id="IPR027417">
    <property type="entry name" value="P-loop_NTPase"/>
</dbReference>
<evidence type="ECO:0000313" key="8">
    <source>
        <dbReference type="Proteomes" id="UP000288259"/>
    </source>
</evidence>
<dbReference type="InterPro" id="IPR000182">
    <property type="entry name" value="GNAT_dom"/>
</dbReference>
<feature type="domain" description="N-acetyltransferase" evidence="6">
    <location>
        <begin position="336"/>
        <end position="520"/>
    </location>
</feature>
<protein>
    <recommendedName>
        <fullName evidence="6">N-acetyltransferase domain-containing protein</fullName>
    </recommendedName>
</protein>
<dbReference type="GO" id="GO:1904812">
    <property type="term" value="P:rRNA acetylation involved in maturation of SSU-rRNA"/>
    <property type="evidence" value="ECO:0007669"/>
    <property type="project" value="TreeGrafter"/>
</dbReference>
<dbReference type="InterPro" id="IPR013562">
    <property type="entry name" value="TmcA/NAT10_N"/>
</dbReference>
<reference evidence="8" key="1">
    <citation type="journal article" date="2018" name="Front. Microbiol.">
        <title>Genome-Based Analysis Reveals the Taxonomy and Diversity of the Family Idiomarinaceae.</title>
        <authorList>
            <person name="Liu Y."/>
            <person name="Lai Q."/>
            <person name="Shao Z."/>
        </authorList>
    </citation>
    <scope>NUCLEOTIDE SEQUENCE [LARGE SCALE GENOMIC DNA]</scope>
    <source>
        <strain evidence="8">CVS-6</strain>
    </source>
</reference>
<dbReference type="SUPFAM" id="SSF52540">
    <property type="entry name" value="P-loop containing nucleoside triphosphate hydrolases"/>
    <property type="match status" value="1"/>
</dbReference>
<dbReference type="PANTHER" id="PTHR10925:SF5">
    <property type="entry name" value="RNA CYTIDINE ACETYLTRANSFERASE"/>
    <property type="match status" value="1"/>
</dbReference>
<dbReference type="Gene3D" id="3.40.50.11040">
    <property type="match status" value="1"/>
</dbReference>
<dbReference type="InterPro" id="IPR032672">
    <property type="entry name" value="TmcA/NAT10/Kre33"/>
</dbReference>
<organism evidence="7 8">
    <name type="scientific">Pseudidiomarina insulisalsae</name>
    <dbReference type="NCBI Taxonomy" id="575789"/>
    <lineage>
        <taxon>Bacteria</taxon>
        <taxon>Pseudomonadati</taxon>
        <taxon>Pseudomonadota</taxon>
        <taxon>Gammaproteobacteria</taxon>
        <taxon>Alteromonadales</taxon>
        <taxon>Idiomarinaceae</taxon>
        <taxon>Pseudidiomarina</taxon>
    </lineage>
</organism>
<dbReference type="EMBL" id="PIPY01000006">
    <property type="protein sequence ID" value="RUO60474.1"/>
    <property type="molecule type" value="Genomic_DNA"/>
</dbReference>
<name>A0A432YHR1_9GAMM</name>
<dbReference type="OrthoDB" id="5578851at2"/>
<dbReference type="GO" id="GO:0051391">
    <property type="term" value="P:tRNA acetylation"/>
    <property type="evidence" value="ECO:0007669"/>
    <property type="project" value="TreeGrafter"/>
</dbReference>
<dbReference type="InterPro" id="IPR016181">
    <property type="entry name" value="Acyl_CoA_acyltransferase"/>
</dbReference>
<evidence type="ECO:0000256" key="3">
    <source>
        <dbReference type="ARBA" id="ARBA00022741"/>
    </source>
</evidence>
<dbReference type="GO" id="GO:0000049">
    <property type="term" value="F:tRNA binding"/>
    <property type="evidence" value="ECO:0007669"/>
    <property type="project" value="TreeGrafter"/>
</dbReference>
<dbReference type="GO" id="GO:0051392">
    <property type="term" value="F:tRNA cytidine N4-acetyltransferase activity"/>
    <property type="evidence" value="ECO:0007669"/>
    <property type="project" value="TreeGrafter"/>
</dbReference>
<dbReference type="Gene3D" id="3.40.630.30">
    <property type="match status" value="1"/>
</dbReference>
<dbReference type="AlphaFoldDB" id="A0A432YHR1"/>
<dbReference type="CDD" id="cd04301">
    <property type="entry name" value="NAT_SF"/>
    <property type="match status" value="1"/>
</dbReference>
<dbReference type="PANTHER" id="PTHR10925">
    <property type="entry name" value="N-ACETYLTRANSFERASE 10"/>
    <property type="match status" value="1"/>
</dbReference>
<keyword evidence="3" id="KW-0547">Nucleotide-binding</keyword>
<evidence type="ECO:0000259" key="6">
    <source>
        <dbReference type="PROSITE" id="PS51186"/>
    </source>
</evidence>